<feature type="transmembrane region" description="Helical" evidence="1">
    <location>
        <begin position="12"/>
        <end position="30"/>
    </location>
</feature>
<dbReference type="EMBL" id="JAINUL010000003">
    <property type="protein sequence ID" value="MCC0100753.1"/>
    <property type="molecule type" value="Genomic_DNA"/>
</dbReference>
<evidence type="ECO:0000313" key="2">
    <source>
        <dbReference type="EMBL" id="MCC0100753.1"/>
    </source>
</evidence>
<reference evidence="2 3" key="1">
    <citation type="submission" date="2021-08" db="EMBL/GenBank/DDBJ databases">
        <title>Genomic Architecture of Streptomyces flavotricini NGL1 and Streptomyces erythrochromogenes HMS4 With Differential Plant Beneficial attributes and laccase production capabilities.</title>
        <authorList>
            <person name="Salwan R."/>
            <person name="Kaur R."/>
            <person name="Sharma V."/>
        </authorList>
    </citation>
    <scope>NUCLEOTIDE SEQUENCE [LARGE SCALE GENOMIC DNA]</scope>
    <source>
        <strain evidence="2 3">NGL1</strain>
    </source>
</reference>
<sequence>MPRPSRIGRPSPLFAFGAVLTAAGAAMYALPQYSRALLALCAFTVAAAAAMWISAKQR</sequence>
<dbReference type="Proteomes" id="UP001520654">
    <property type="component" value="Unassembled WGS sequence"/>
</dbReference>
<dbReference type="RefSeq" id="WP_229345866.1">
    <property type="nucleotide sequence ID" value="NZ_JAINUL010000003.1"/>
</dbReference>
<organism evidence="2 3">
    <name type="scientific">Streptomyces flavotricini</name>
    <dbReference type="NCBI Taxonomy" id="66888"/>
    <lineage>
        <taxon>Bacteria</taxon>
        <taxon>Bacillati</taxon>
        <taxon>Actinomycetota</taxon>
        <taxon>Actinomycetes</taxon>
        <taxon>Kitasatosporales</taxon>
        <taxon>Streptomycetaceae</taxon>
        <taxon>Streptomyces</taxon>
    </lineage>
</organism>
<keyword evidence="1" id="KW-0812">Transmembrane</keyword>
<feature type="transmembrane region" description="Helical" evidence="1">
    <location>
        <begin position="36"/>
        <end position="55"/>
    </location>
</feature>
<evidence type="ECO:0000256" key="1">
    <source>
        <dbReference type="SAM" id="Phobius"/>
    </source>
</evidence>
<protein>
    <submittedName>
        <fullName evidence="2">Uncharacterized protein</fullName>
    </submittedName>
</protein>
<evidence type="ECO:0000313" key="3">
    <source>
        <dbReference type="Proteomes" id="UP001520654"/>
    </source>
</evidence>
<comment type="caution">
    <text evidence="2">The sequence shown here is derived from an EMBL/GenBank/DDBJ whole genome shotgun (WGS) entry which is preliminary data.</text>
</comment>
<keyword evidence="1" id="KW-1133">Transmembrane helix</keyword>
<accession>A0ABS8EIS1</accession>
<proteinExistence type="predicted"/>
<name>A0ABS8EIS1_9ACTN</name>
<keyword evidence="3" id="KW-1185">Reference proteome</keyword>
<keyword evidence="1" id="KW-0472">Membrane</keyword>
<gene>
    <name evidence="2" type="ORF">K7B10_39595</name>
</gene>